<feature type="transmembrane region" description="Helical" evidence="1">
    <location>
        <begin position="12"/>
        <end position="30"/>
    </location>
</feature>
<dbReference type="InterPro" id="IPR050490">
    <property type="entry name" value="Bact_solute-bd_prot1"/>
</dbReference>
<keyword evidence="1" id="KW-1133">Transmembrane helix</keyword>
<dbReference type="Gene3D" id="3.40.190.10">
    <property type="entry name" value="Periplasmic binding protein-like II"/>
    <property type="match status" value="1"/>
</dbReference>
<sequence length="451" mass="49779">MDFKRFLNVKTVLLGSGIFAAILAILIFSGKVPLFNSASKQKLSGTVRVWGTIPSVTMSYFVDAFDKEAKSYNMEYTEVPYSEINRRLIQALADGYAPDLIIAPAEIAFANSNRIRPVSPTDISESNFRNMFADIASNLIEMPTGYLALPISVDPLVLYYNRDVLSSAGFYEPPKTWGDLYLYEDRITKINNGQFTMSTIAFGTYDNIPHISNIILAMVLQQGETITSKEYVADSTGNYFPRYIVNVDEINPNTGVSPLNSALSFTKDFADVQKPTYNWSARSSDALSQFIAGNLAFYIGYASEASYIKSANQKIYFDYTYLPQIEGAQTSTTFGNLYTIFMLRTSPTPNLAYPVMLSLATGPFSQNLVGVTGGISALKTNIGTSISSGDQLAEISGNSVLISKSFYDLHRSDLEVLMREAIRQVYNGEKSTVEASEAFSENLQAVYDGQN</sequence>
<dbReference type="PANTHER" id="PTHR43649">
    <property type="entry name" value="ARABINOSE-BINDING PROTEIN-RELATED"/>
    <property type="match status" value="1"/>
</dbReference>
<gene>
    <name evidence="2" type="ORF">SDC9_33262</name>
</gene>
<comment type="caution">
    <text evidence="2">The sequence shown here is derived from an EMBL/GenBank/DDBJ whole genome shotgun (WGS) entry which is preliminary data.</text>
</comment>
<dbReference type="InterPro" id="IPR006059">
    <property type="entry name" value="SBP"/>
</dbReference>
<evidence type="ECO:0000256" key="1">
    <source>
        <dbReference type="SAM" id="Phobius"/>
    </source>
</evidence>
<dbReference type="EMBL" id="VSSQ01000235">
    <property type="protein sequence ID" value="MPL87262.1"/>
    <property type="molecule type" value="Genomic_DNA"/>
</dbReference>
<name>A0A644V924_9ZZZZ</name>
<dbReference type="SUPFAM" id="SSF53850">
    <property type="entry name" value="Periplasmic binding protein-like II"/>
    <property type="match status" value="1"/>
</dbReference>
<dbReference type="Pfam" id="PF13416">
    <property type="entry name" value="SBP_bac_8"/>
    <property type="match status" value="1"/>
</dbReference>
<accession>A0A644V924</accession>
<keyword evidence="1" id="KW-0472">Membrane</keyword>
<dbReference type="AlphaFoldDB" id="A0A644V924"/>
<evidence type="ECO:0000313" key="2">
    <source>
        <dbReference type="EMBL" id="MPL87262.1"/>
    </source>
</evidence>
<protein>
    <submittedName>
        <fullName evidence="2">Uncharacterized protein</fullName>
    </submittedName>
</protein>
<proteinExistence type="predicted"/>
<reference evidence="2" key="1">
    <citation type="submission" date="2019-08" db="EMBL/GenBank/DDBJ databases">
        <authorList>
            <person name="Kucharzyk K."/>
            <person name="Murdoch R.W."/>
            <person name="Higgins S."/>
            <person name="Loffler F."/>
        </authorList>
    </citation>
    <scope>NUCLEOTIDE SEQUENCE</scope>
</reference>
<organism evidence="2">
    <name type="scientific">bioreactor metagenome</name>
    <dbReference type="NCBI Taxonomy" id="1076179"/>
    <lineage>
        <taxon>unclassified sequences</taxon>
        <taxon>metagenomes</taxon>
        <taxon>ecological metagenomes</taxon>
    </lineage>
</organism>
<keyword evidence="1" id="KW-0812">Transmembrane</keyword>